<dbReference type="AlphaFoldDB" id="A0A6A6TCD6"/>
<gene>
    <name evidence="2" type="ORF">K491DRAFT_677590</name>
</gene>
<organism evidence="2 3">
    <name type="scientific">Lophiostoma macrostomum CBS 122681</name>
    <dbReference type="NCBI Taxonomy" id="1314788"/>
    <lineage>
        <taxon>Eukaryota</taxon>
        <taxon>Fungi</taxon>
        <taxon>Dikarya</taxon>
        <taxon>Ascomycota</taxon>
        <taxon>Pezizomycotina</taxon>
        <taxon>Dothideomycetes</taxon>
        <taxon>Pleosporomycetidae</taxon>
        <taxon>Pleosporales</taxon>
        <taxon>Lophiostomataceae</taxon>
        <taxon>Lophiostoma</taxon>
    </lineage>
</organism>
<feature type="region of interest" description="Disordered" evidence="1">
    <location>
        <begin position="182"/>
        <end position="235"/>
    </location>
</feature>
<proteinExistence type="predicted"/>
<evidence type="ECO:0000313" key="2">
    <source>
        <dbReference type="EMBL" id="KAF2656951.1"/>
    </source>
</evidence>
<feature type="compositionally biased region" description="Basic residues" evidence="1">
    <location>
        <begin position="216"/>
        <end position="235"/>
    </location>
</feature>
<feature type="compositionally biased region" description="Basic and acidic residues" evidence="1">
    <location>
        <begin position="25"/>
        <end position="36"/>
    </location>
</feature>
<name>A0A6A6TCD6_9PLEO</name>
<feature type="region of interest" description="Disordered" evidence="1">
    <location>
        <begin position="1"/>
        <end position="49"/>
    </location>
</feature>
<feature type="compositionally biased region" description="Acidic residues" evidence="1">
    <location>
        <begin position="91"/>
        <end position="113"/>
    </location>
</feature>
<keyword evidence="3" id="KW-1185">Reference proteome</keyword>
<feature type="compositionally biased region" description="Polar residues" evidence="1">
    <location>
        <begin position="120"/>
        <end position="140"/>
    </location>
</feature>
<evidence type="ECO:0000256" key="1">
    <source>
        <dbReference type="SAM" id="MobiDB-lite"/>
    </source>
</evidence>
<reference evidence="2" key="1">
    <citation type="journal article" date="2020" name="Stud. Mycol.">
        <title>101 Dothideomycetes genomes: a test case for predicting lifestyles and emergence of pathogens.</title>
        <authorList>
            <person name="Haridas S."/>
            <person name="Albert R."/>
            <person name="Binder M."/>
            <person name="Bloem J."/>
            <person name="Labutti K."/>
            <person name="Salamov A."/>
            <person name="Andreopoulos B."/>
            <person name="Baker S."/>
            <person name="Barry K."/>
            <person name="Bills G."/>
            <person name="Bluhm B."/>
            <person name="Cannon C."/>
            <person name="Castanera R."/>
            <person name="Culley D."/>
            <person name="Daum C."/>
            <person name="Ezra D."/>
            <person name="Gonzalez J."/>
            <person name="Henrissat B."/>
            <person name="Kuo A."/>
            <person name="Liang C."/>
            <person name="Lipzen A."/>
            <person name="Lutzoni F."/>
            <person name="Magnuson J."/>
            <person name="Mondo S."/>
            <person name="Nolan M."/>
            <person name="Ohm R."/>
            <person name="Pangilinan J."/>
            <person name="Park H.-J."/>
            <person name="Ramirez L."/>
            <person name="Alfaro M."/>
            <person name="Sun H."/>
            <person name="Tritt A."/>
            <person name="Yoshinaga Y."/>
            <person name="Zwiers L.-H."/>
            <person name="Turgeon B."/>
            <person name="Goodwin S."/>
            <person name="Spatafora J."/>
            <person name="Crous P."/>
            <person name="Grigoriev I."/>
        </authorList>
    </citation>
    <scope>NUCLEOTIDE SEQUENCE</scope>
    <source>
        <strain evidence="2">CBS 122681</strain>
    </source>
</reference>
<accession>A0A6A6TCD6</accession>
<dbReference type="Proteomes" id="UP000799324">
    <property type="component" value="Unassembled WGS sequence"/>
</dbReference>
<sequence>MASASTSTTPQIDFDEDSQTTGNAREGKRARFEQLKRQRSSVEPFVPTQQDLDVLKEGKDKTEYFQALESPQDQKGMLIDLYQDSMSKEIDESELEDEDVEEDSFTDEQDDESMFGQALEGTSPTTLTASQTPASSTGASPENVLVGGTTEAAPGLAVSAGPQIEVLADSLEDVLDTGAQIDLDSNSEIEENRSLMPESGAPRLQKSQNDKPKELRMKRRQRKHVFQSRKPKQKV</sequence>
<evidence type="ECO:0000313" key="3">
    <source>
        <dbReference type="Proteomes" id="UP000799324"/>
    </source>
</evidence>
<feature type="compositionally biased region" description="Polar residues" evidence="1">
    <location>
        <begin position="1"/>
        <end position="11"/>
    </location>
</feature>
<dbReference type="EMBL" id="MU004330">
    <property type="protein sequence ID" value="KAF2656951.1"/>
    <property type="molecule type" value="Genomic_DNA"/>
</dbReference>
<protein>
    <submittedName>
        <fullName evidence="2">Uncharacterized protein</fullName>
    </submittedName>
</protein>
<feature type="region of interest" description="Disordered" evidence="1">
    <location>
        <begin position="87"/>
        <end position="147"/>
    </location>
</feature>